<proteinExistence type="predicted"/>
<comment type="caution">
    <text evidence="1">The sequence shown here is derived from an EMBL/GenBank/DDBJ whole genome shotgun (WGS) entry which is preliminary data.</text>
</comment>
<sequence length="201" mass="22449">MSVALSLAVDFHPGALTEIYRADVNIAIWQRQLDPHITHYAQHLMAVAPHWRTRFIQQPEKIAAQLAQELPLASSRQAFIDDVALVVEMFSCLFELEHVGFRMAVLRTAMCPKFHVDQVPCRLISTYAGAGTQWHKHGLVERTAQGVLNLQPHIHSEHLRVGDVALLKGETWEGNCGRGLVHRSPPASDSAPRLVLTLDFA</sequence>
<evidence type="ECO:0000313" key="1">
    <source>
        <dbReference type="EMBL" id="MFC4364345.1"/>
    </source>
</evidence>
<dbReference type="RefSeq" id="WP_290262235.1">
    <property type="nucleotide sequence ID" value="NZ_JAUFQG010000004.1"/>
</dbReference>
<gene>
    <name evidence="1" type="ORF">ACFOX3_18695</name>
</gene>
<name>A0ABV8VAV3_9GAMM</name>
<reference evidence="2" key="1">
    <citation type="journal article" date="2019" name="Int. J. Syst. Evol. Microbiol.">
        <title>The Global Catalogue of Microorganisms (GCM) 10K type strain sequencing project: providing services to taxonomists for standard genome sequencing and annotation.</title>
        <authorList>
            <consortium name="The Broad Institute Genomics Platform"/>
            <consortium name="The Broad Institute Genome Sequencing Center for Infectious Disease"/>
            <person name="Wu L."/>
            <person name="Ma J."/>
        </authorList>
    </citation>
    <scope>NUCLEOTIDE SEQUENCE [LARGE SCALE GENOMIC DNA]</scope>
    <source>
        <strain evidence="2">CECT 8570</strain>
    </source>
</reference>
<dbReference type="InterPro" id="IPR014955">
    <property type="entry name" value="DUF1826"/>
</dbReference>
<organism evidence="1 2">
    <name type="scientific">Simiduia curdlanivorans</name>
    <dbReference type="NCBI Taxonomy" id="1492769"/>
    <lineage>
        <taxon>Bacteria</taxon>
        <taxon>Pseudomonadati</taxon>
        <taxon>Pseudomonadota</taxon>
        <taxon>Gammaproteobacteria</taxon>
        <taxon>Cellvibrionales</taxon>
        <taxon>Cellvibrionaceae</taxon>
        <taxon>Simiduia</taxon>
    </lineage>
</organism>
<dbReference type="EMBL" id="JBHSCX010000021">
    <property type="protein sequence ID" value="MFC4364345.1"/>
    <property type="molecule type" value="Genomic_DNA"/>
</dbReference>
<keyword evidence="2" id="KW-1185">Reference proteome</keyword>
<protein>
    <submittedName>
        <fullName evidence="1">DUF1826 domain-containing protein</fullName>
    </submittedName>
</protein>
<dbReference type="Proteomes" id="UP001595840">
    <property type="component" value="Unassembled WGS sequence"/>
</dbReference>
<accession>A0ABV8VAV3</accession>
<dbReference type="Pfam" id="PF08856">
    <property type="entry name" value="DUF1826"/>
    <property type="match status" value="1"/>
</dbReference>
<evidence type="ECO:0000313" key="2">
    <source>
        <dbReference type="Proteomes" id="UP001595840"/>
    </source>
</evidence>